<dbReference type="AlphaFoldDB" id="A0AAV8ZBI8"/>
<evidence type="ECO:0000313" key="9">
    <source>
        <dbReference type="Proteomes" id="UP001162162"/>
    </source>
</evidence>
<gene>
    <name evidence="8" type="ORF">NQ318_014698</name>
</gene>
<evidence type="ECO:0000256" key="5">
    <source>
        <dbReference type="ARBA" id="ARBA00023128"/>
    </source>
</evidence>
<accession>A0AAV8ZBI8</accession>
<evidence type="ECO:0000256" key="3">
    <source>
        <dbReference type="ARBA" id="ARBA00004370"/>
    </source>
</evidence>
<feature type="region of interest" description="Disordered" evidence="7">
    <location>
        <begin position="280"/>
        <end position="299"/>
    </location>
</feature>
<feature type="compositionally biased region" description="Polar residues" evidence="7">
    <location>
        <begin position="288"/>
        <end position="298"/>
    </location>
</feature>
<comment type="subcellular location">
    <subcellularLocation>
        <location evidence="2">Endoplasmic reticulum</location>
    </subcellularLocation>
    <subcellularLocation>
        <location evidence="3">Membrane</location>
    </subcellularLocation>
    <subcellularLocation>
        <location evidence="1">Mitochondrion</location>
    </subcellularLocation>
</comment>
<dbReference type="Proteomes" id="UP001162162">
    <property type="component" value="Unassembled WGS sequence"/>
</dbReference>
<comment type="caution">
    <text evidence="8">The sequence shown here is derived from an EMBL/GenBank/DDBJ whole genome shotgun (WGS) entry which is preliminary data.</text>
</comment>
<reference evidence="8" key="1">
    <citation type="journal article" date="2023" name="Insect Mol. Biol.">
        <title>Genome sequencing provides insights into the evolution of gene families encoding plant cell wall-degrading enzymes in longhorned beetles.</title>
        <authorList>
            <person name="Shin N.R."/>
            <person name="Okamura Y."/>
            <person name="Kirsch R."/>
            <person name="Pauchet Y."/>
        </authorList>
    </citation>
    <scope>NUCLEOTIDE SEQUENCE</scope>
    <source>
        <strain evidence="8">AMC_N1</strain>
    </source>
</reference>
<evidence type="ECO:0000256" key="4">
    <source>
        <dbReference type="ARBA" id="ARBA00022824"/>
    </source>
</evidence>
<dbReference type="PANTHER" id="PTHR48182:SF2">
    <property type="entry name" value="PROTEIN SERAC1"/>
    <property type="match status" value="1"/>
</dbReference>
<dbReference type="GO" id="GO:0005739">
    <property type="term" value="C:mitochondrion"/>
    <property type="evidence" value="ECO:0007669"/>
    <property type="project" value="UniProtKB-SubCell"/>
</dbReference>
<dbReference type="InterPro" id="IPR029058">
    <property type="entry name" value="AB_hydrolase_fold"/>
</dbReference>
<sequence>MKKDKQNEEYTSIPSMTKLWLVVDLLARAFLPSVSSLYYMLLRNPHTVVESVRHQIIPAVAAILANSISRSLASVQRISFPLTIRVIREHEAKAITTGEEVDFAPEKSVECLVLSEPDGFIEADVIFVHGLHGGIDRTWKQGTWRQDGHKLKHQTPVRRQSTGDLYVPPRQQSLKRTLSEIYSRIPNKRGRKDEEICVVAKDPEWEIVETPAERFAEDYSKCWPRDWIHKDCPNVRVIALNYSTDVLWCPVWMKKRNRQPKFLNIVKVVKAALTVADGKSDVERGFSESKQQMRPNQTRMEERLFNASLWVRDGLKPYHDRPDHKKREEEEAKVRKQAEEEEECRQREANQHKQRLDRKEIQDLERQLQEKQKAEMEQRKAADQLVEDATKKLEDALKRKDVTKKAKGLERESAPLQKKTDIGQLTDMVTRSQEMIEELLKLGVGKKPIIWVGHSKGGLFIKQIIINAWERNQQRPEICDIFRQSKSIMWYSVPHKGSSLADFTLPLLRRSVELIEIQRNCDFVLDLHKRFLEIVRNNDLNLEVFSFIETSFTLMSFIYLKIVAYDSADPDIGIKCDVPLDHREICKPAGRDCFLYTELIKLINRCIEKHR</sequence>
<dbReference type="Gene3D" id="3.40.50.1820">
    <property type="entry name" value="alpha/beta hydrolase"/>
    <property type="match status" value="1"/>
</dbReference>
<evidence type="ECO:0000256" key="6">
    <source>
        <dbReference type="ARBA" id="ARBA00023136"/>
    </source>
</evidence>
<protein>
    <recommendedName>
        <fullName evidence="10">Protein SERAC1</fullName>
    </recommendedName>
</protein>
<evidence type="ECO:0000256" key="1">
    <source>
        <dbReference type="ARBA" id="ARBA00004173"/>
    </source>
</evidence>
<keyword evidence="6" id="KW-0472">Membrane</keyword>
<feature type="region of interest" description="Disordered" evidence="7">
    <location>
        <begin position="316"/>
        <end position="360"/>
    </location>
</feature>
<feature type="compositionally biased region" description="Basic and acidic residues" evidence="7">
    <location>
        <begin position="316"/>
        <end position="351"/>
    </location>
</feature>
<keyword evidence="9" id="KW-1185">Reference proteome</keyword>
<dbReference type="InterPro" id="IPR052374">
    <property type="entry name" value="SERAC1"/>
</dbReference>
<evidence type="ECO:0000256" key="7">
    <source>
        <dbReference type="SAM" id="MobiDB-lite"/>
    </source>
</evidence>
<dbReference type="PANTHER" id="PTHR48182">
    <property type="entry name" value="PROTEIN SERAC1"/>
    <property type="match status" value="1"/>
</dbReference>
<evidence type="ECO:0000313" key="8">
    <source>
        <dbReference type="EMBL" id="KAJ8961450.1"/>
    </source>
</evidence>
<dbReference type="GO" id="GO:0016020">
    <property type="term" value="C:membrane"/>
    <property type="evidence" value="ECO:0007669"/>
    <property type="project" value="UniProtKB-SubCell"/>
</dbReference>
<organism evidence="8 9">
    <name type="scientific">Aromia moschata</name>
    <dbReference type="NCBI Taxonomy" id="1265417"/>
    <lineage>
        <taxon>Eukaryota</taxon>
        <taxon>Metazoa</taxon>
        <taxon>Ecdysozoa</taxon>
        <taxon>Arthropoda</taxon>
        <taxon>Hexapoda</taxon>
        <taxon>Insecta</taxon>
        <taxon>Pterygota</taxon>
        <taxon>Neoptera</taxon>
        <taxon>Endopterygota</taxon>
        <taxon>Coleoptera</taxon>
        <taxon>Polyphaga</taxon>
        <taxon>Cucujiformia</taxon>
        <taxon>Chrysomeloidea</taxon>
        <taxon>Cerambycidae</taxon>
        <taxon>Cerambycinae</taxon>
        <taxon>Callichromatini</taxon>
        <taxon>Aromia</taxon>
    </lineage>
</organism>
<dbReference type="SUPFAM" id="SSF53474">
    <property type="entry name" value="alpha/beta-Hydrolases"/>
    <property type="match status" value="1"/>
</dbReference>
<evidence type="ECO:0000256" key="2">
    <source>
        <dbReference type="ARBA" id="ARBA00004240"/>
    </source>
</evidence>
<keyword evidence="4" id="KW-0256">Endoplasmic reticulum</keyword>
<name>A0AAV8ZBI8_9CUCU</name>
<dbReference type="GO" id="GO:0005783">
    <property type="term" value="C:endoplasmic reticulum"/>
    <property type="evidence" value="ECO:0007669"/>
    <property type="project" value="UniProtKB-SubCell"/>
</dbReference>
<dbReference type="EMBL" id="JAPWTK010000005">
    <property type="protein sequence ID" value="KAJ8961450.1"/>
    <property type="molecule type" value="Genomic_DNA"/>
</dbReference>
<keyword evidence="5" id="KW-0496">Mitochondrion</keyword>
<proteinExistence type="predicted"/>
<evidence type="ECO:0008006" key="10">
    <source>
        <dbReference type="Google" id="ProtNLM"/>
    </source>
</evidence>